<feature type="domain" description="Glycosyltransferase 2-like" evidence="4">
    <location>
        <begin position="270"/>
        <end position="397"/>
    </location>
</feature>
<dbReference type="STRING" id="643562.Daes_0553"/>
<proteinExistence type="inferred from homology"/>
<dbReference type="HOGENOM" id="CLU_023729_0_0_7"/>
<dbReference type="Proteomes" id="UP000002191">
    <property type="component" value="Chromosome"/>
</dbReference>
<sequence>MTDFDPATRPIVSFWGVLPEPLRHKLLLGFTGRLHLLDMAGWCLRSNDPGLGPVAAGAIQTAFGENPLDGGMAGELAALAPLRDLLPETTRLSLAALAANWRRPDSSGYYERLLARRDFEKILDFIEKSVAREPDNLYWREQAVTMGLIGNAPDRAESLALDGFPSLPALAGVRDCVAARLYAVRGRGADAARLFQRTGDVFGPAFGSLNAGLCMLGEGDRASAHLLLLDAVRRAPWNTSLLLRAHDLLAGHSEEQRSLGGSTAILLYSWNKGVELDATLRSLMQSELAGSSLFVLDNGSTDDTPQVLRSWQGRFDARLGSGRFTVITLPVNIGAPAARNWLMRLEAVGRHDYACYLDDDVEVPTDWLLRLGAAAHHYPDAGVWGCKVVDHANPALIQSADSHLLVEPDAGPLDLSRMAPNPFRLSDLHIQTLDSGLFDILRPCASVTGCCHLFRIRTLLETGDFAIHLSPSQYDDMERDLRLCEAGKFPVYQGHLTVRHKKRTGAASRVSGQEEGNALGNRYKMQTMHDRDALLAAMRAERDLLDADLRRKLGLVERAVLD</sequence>
<evidence type="ECO:0000313" key="6">
    <source>
        <dbReference type="Proteomes" id="UP000002191"/>
    </source>
</evidence>
<evidence type="ECO:0000259" key="4">
    <source>
        <dbReference type="Pfam" id="PF00535"/>
    </source>
</evidence>
<dbReference type="InterPro" id="IPR001173">
    <property type="entry name" value="Glyco_trans_2-like"/>
</dbReference>
<dbReference type="CDD" id="cd00761">
    <property type="entry name" value="Glyco_tranf_GTA_type"/>
    <property type="match status" value="1"/>
</dbReference>
<dbReference type="GO" id="GO:0016757">
    <property type="term" value="F:glycosyltransferase activity"/>
    <property type="evidence" value="ECO:0007669"/>
    <property type="project" value="UniProtKB-KW"/>
</dbReference>
<reference evidence="6" key="1">
    <citation type="submission" date="2010-12" db="EMBL/GenBank/DDBJ databases">
        <title>Complete sequence of Desulfovibrio aespoeensis Aspo-2.</title>
        <authorList>
            <consortium name="US DOE Joint Genome Institute"/>
            <person name="Lucas S."/>
            <person name="Copeland A."/>
            <person name="Lapidus A."/>
            <person name="Cheng J.-F."/>
            <person name="Goodwin L."/>
            <person name="Pitluck S."/>
            <person name="Chertkov O."/>
            <person name="Misra M."/>
            <person name="Detter J.C."/>
            <person name="Han C."/>
            <person name="Tapia R."/>
            <person name="Land M."/>
            <person name="Hauser L."/>
            <person name="Kyrpides N."/>
            <person name="Ivanova N."/>
            <person name="Ovchinnikova G."/>
            <person name="Pedersen K."/>
            <person name="Jagevall S."/>
            <person name="Hazen T."/>
            <person name="Woyke T."/>
        </authorList>
    </citation>
    <scope>NUCLEOTIDE SEQUENCE [LARGE SCALE GENOMIC DNA]</scope>
    <source>
        <strain evidence="6">ATCC 700646 / DSM 10631 / Aspo-2</strain>
    </source>
</reference>
<evidence type="ECO:0000313" key="5">
    <source>
        <dbReference type="EMBL" id="ADU61573.1"/>
    </source>
</evidence>
<dbReference type="OrthoDB" id="5443808at2"/>
<keyword evidence="2" id="KW-0328">Glycosyltransferase</keyword>
<dbReference type="EMBL" id="CP002431">
    <property type="protein sequence ID" value="ADU61573.1"/>
    <property type="molecule type" value="Genomic_DNA"/>
</dbReference>
<accession>E6VYB5</accession>
<evidence type="ECO:0000256" key="3">
    <source>
        <dbReference type="ARBA" id="ARBA00022679"/>
    </source>
</evidence>
<dbReference type="RefSeq" id="WP_013513509.1">
    <property type="nucleotide sequence ID" value="NC_014844.1"/>
</dbReference>
<dbReference type="Gene3D" id="3.90.550.10">
    <property type="entry name" value="Spore Coat Polysaccharide Biosynthesis Protein SpsA, Chain A"/>
    <property type="match status" value="1"/>
</dbReference>
<comment type="similarity">
    <text evidence="1">Belongs to the glycosyltransferase 2 family.</text>
</comment>
<keyword evidence="6" id="KW-1185">Reference proteome</keyword>
<name>E6VYB5_PSEA9</name>
<keyword evidence="3 5" id="KW-0808">Transferase</keyword>
<dbReference type="eggNOG" id="COG1216">
    <property type="taxonomic scope" value="Bacteria"/>
</dbReference>
<protein>
    <submittedName>
        <fullName evidence="5">Glycosyl transferase family 2</fullName>
    </submittedName>
</protein>
<dbReference type="KEGG" id="das:Daes_0553"/>
<organism evidence="5 6">
    <name type="scientific">Pseudodesulfovibrio aespoeensis (strain ATCC 700646 / DSM 10631 / Aspo-2)</name>
    <name type="common">Desulfovibrio aespoeensis</name>
    <dbReference type="NCBI Taxonomy" id="643562"/>
    <lineage>
        <taxon>Bacteria</taxon>
        <taxon>Pseudomonadati</taxon>
        <taxon>Thermodesulfobacteriota</taxon>
        <taxon>Desulfovibrionia</taxon>
        <taxon>Desulfovibrionales</taxon>
        <taxon>Desulfovibrionaceae</taxon>
    </lineage>
</organism>
<reference evidence="5 6" key="2">
    <citation type="journal article" date="2014" name="Genome Announc.">
        <title>Complete Genome Sequence of the Subsurface, Mesophilic Sulfate-Reducing Bacterium Desulfovibrio aespoeensis Aspo-2.</title>
        <authorList>
            <person name="Pedersen K."/>
            <person name="Bengtsson A."/>
            <person name="Edlund J."/>
            <person name="Rabe L."/>
            <person name="Hazen T."/>
            <person name="Chakraborty R."/>
            <person name="Goodwin L."/>
            <person name="Shapiro N."/>
        </authorList>
    </citation>
    <scope>NUCLEOTIDE SEQUENCE [LARGE SCALE GENOMIC DNA]</scope>
    <source>
        <strain evidence="6">ATCC 700646 / DSM 10631 / Aspo-2</strain>
    </source>
</reference>
<dbReference type="Pfam" id="PF00535">
    <property type="entry name" value="Glycos_transf_2"/>
    <property type="match status" value="1"/>
</dbReference>
<evidence type="ECO:0000256" key="1">
    <source>
        <dbReference type="ARBA" id="ARBA00006739"/>
    </source>
</evidence>
<dbReference type="PANTHER" id="PTHR43179:SF12">
    <property type="entry name" value="GALACTOFURANOSYLTRANSFERASE GLFT2"/>
    <property type="match status" value="1"/>
</dbReference>
<dbReference type="SUPFAM" id="SSF53448">
    <property type="entry name" value="Nucleotide-diphospho-sugar transferases"/>
    <property type="match status" value="1"/>
</dbReference>
<dbReference type="InterPro" id="IPR029044">
    <property type="entry name" value="Nucleotide-diphossugar_trans"/>
</dbReference>
<dbReference type="AlphaFoldDB" id="E6VYB5"/>
<evidence type="ECO:0000256" key="2">
    <source>
        <dbReference type="ARBA" id="ARBA00022676"/>
    </source>
</evidence>
<dbReference type="PANTHER" id="PTHR43179">
    <property type="entry name" value="RHAMNOSYLTRANSFERASE WBBL"/>
    <property type="match status" value="1"/>
</dbReference>
<gene>
    <name evidence="5" type="ordered locus">Daes_0553</name>
</gene>